<dbReference type="Gene3D" id="3.60.110.10">
    <property type="entry name" value="Carbon-nitrogen hydrolase"/>
    <property type="match status" value="1"/>
</dbReference>
<dbReference type="InterPro" id="IPR003010">
    <property type="entry name" value="C-N_Hydrolase"/>
</dbReference>
<dbReference type="GO" id="GO:0016787">
    <property type="term" value="F:hydrolase activity"/>
    <property type="evidence" value="ECO:0007669"/>
    <property type="project" value="UniProtKB-KW"/>
</dbReference>
<accession>A0ABQ1VMB9</accession>
<dbReference type="PANTHER" id="PTHR23088">
    <property type="entry name" value="NITRILASE-RELATED"/>
    <property type="match status" value="1"/>
</dbReference>
<protein>
    <submittedName>
        <fullName evidence="2">Hydrolase</fullName>
    </submittedName>
</protein>
<gene>
    <name evidence="2" type="ORF">GCM10011402_36920</name>
</gene>
<dbReference type="Pfam" id="PF00795">
    <property type="entry name" value="CN_hydrolase"/>
    <property type="match status" value="1"/>
</dbReference>
<organism evidence="2 3">
    <name type="scientific">Paracoccus acridae</name>
    <dbReference type="NCBI Taxonomy" id="1795310"/>
    <lineage>
        <taxon>Bacteria</taxon>
        <taxon>Pseudomonadati</taxon>
        <taxon>Pseudomonadota</taxon>
        <taxon>Alphaproteobacteria</taxon>
        <taxon>Rhodobacterales</taxon>
        <taxon>Paracoccaceae</taxon>
        <taxon>Paracoccus</taxon>
    </lineage>
</organism>
<dbReference type="PANTHER" id="PTHR23088:SF50">
    <property type="entry name" value="HYDROLASE YHCX"/>
    <property type="match status" value="1"/>
</dbReference>
<dbReference type="SUPFAM" id="SSF56317">
    <property type="entry name" value="Carbon-nitrogen hydrolase"/>
    <property type="match status" value="1"/>
</dbReference>
<dbReference type="InterPro" id="IPR036526">
    <property type="entry name" value="C-N_Hydrolase_sf"/>
</dbReference>
<evidence type="ECO:0000313" key="3">
    <source>
        <dbReference type="Proteomes" id="UP000640509"/>
    </source>
</evidence>
<name>A0ABQ1VMB9_9RHOB</name>
<sequence>MPREVTITACQYLVREISSFEDMAARVRAFLDQAGGSDIAIFPELFTIELFTTLPAWRDRPIAELVRIAEHTEAYHELFRSEARRRGQFIAAGSHLEEVSAGRYENIAHLFGPDGEHYRHSKTHIFPAEANWSTSEGDRMEAFELPFAKVGFNICYEAEIPECAAALAEQGVELILTPSATFTEQGFWRVRHCAQSRCIENQVYQVHCCLGGQPGAPLPNGWARSSILGPCDMAWDNPAGIIAEAQINVEMAVTGTINLDLLHENRASGAATTFKDRRRRARLYRNWPSHL</sequence>
<evidence type="ECO:0000259" key="1">
    <source>
        <dbReference type="PROSITE" id="PS50263"/>
    </source>
</evidence>
<dbReference type="PROSITE" id="PS50263">
    <property type="entry name" value="CN_HYDROLASE"/>
    <property type="match status" value="1"/>
</dbReference>
<comment type="caution">
    <text evidence="2">The sequence shown here is derived from an EMBL/GenBank/DDBJ whole genome shotgun (WGS) entry which is preliminary data.</text>
</comment>
<dbReference type="Proteomes" id="UP000640509">
    <property type="component" value="Unassembled WGS sequence"/>
</dbReference>
<keyword evidence="3" id="KW-1185">Reference proteome</keyword>
<dbReference type="EMBL" id="BMIV01000031">
    <property type="protein sequence ID" value="GGF80934.1"/>
    <property type="molecule type" value="Genomic_DNA"/>
</dbReference>
<keyword evidence="2" id="KW-0378">Hydrolase</keyword>
<dbReference type="CDD" id="cd07574">
    <property type="entry name" value="nitrilase_Rim1_like"/>
    <property type="match status" value="1"/>
</dbReference>
<proteinExistence type="predicted"/>
<evidence type="ECO:0000313" key="2">
    <source>
        <dbReference type="EMBL" id="GGF80934.1"/>
    </source>
</evidence>
<dbReference type="RefSeq" id="WP_188717163.1">
    <property type="nucleotide sequence ID" value="NZ_BMIV01000031.1"/>
</dbReference>
<reference evidence="3" key="1">
    <citation type="journal article" date="2019" name="Int. J. Syst. Evol. Microbiol.">
        <title>The Global Catalogue of Microorganisms (GCM) 10K type strain sequencing project: providing services to taxonomists for standard genome sequencing and annotation.</title>
        <authorList>
            <consortium name="The Broad Institute Genomics Platform"/>
            <consortium name="The Broad Institute Genome Sequencing Center for Infectious Disease"/>
            <person name="Wu L."/>
            <person name="Ma J."/>
        </authorList>
    </citation>
    <scope>NUCLEOTIDE SEQUENCE [LARGE SCALE GENOMIC DNA]</scope>
    <source>
        <strain evidence="3">CGMCC 1.15419</strain>
    </source>
</reference>
<feature type="domain" description="CN hydrolase" evidence="1">
    <location>
        <begin position="5"/>
        <end position="249"/>
    </location>
</feature>